<dbReference type="Proteomes" id="UP001593833">
    <property type="component" value="Unassembled WGS sequence"/>
</dbReference>
<evidence type="ECO:0000313" key="2">
    <source>
        <dbReference type="EMBL" id="MFC1572327.1"/>
    </source>
</evidence>
<evidence type="ECO:0000256" key="1">
    <source>
        <dbReference type="SAM" id="MobiDB-lite"/>
    </source>
</evidence>
<dbReference type="SUPFAM" id="SSF51182">
    <property type="entry name" value="RmlC-like cupins"/>
    <property type="match status" value="1"/>
</dbReference>
<sequence>MKYTRVFADIDGESHFEDVEVEMKAIDFAPPAPPLSLSDFVEATQFAFLRAPAGWVGDWHPAPRRQMMIYLAGQIEGHTSDGRQRTFGPGSAVLVEDTTGKGHRSRVLGTEDVLMAVVQLSEGDAAG</sequence>
<dbReference type="InterPro" id="IPR011051">
    <property type="entry name" value="RmlC_Cupin_sf"/>
</dbReference>
<comment type="caution">
    <text evidence="2">The sequence shown here is derived from an EMBL/GenBank/DDBJ whole genome shotgun (WGS) entry which is preliminary data.</text>
</comment>
<organism evidence="2 3">
    <name type="scientific">Eiseniibacteriota bacterium</name>
    <dbReference type="NCBI Taxonomy" id="2212470"/>
    <lineage>
        <taxon>Bacteria</taxon>
        <taxon>Candidatus Eiseniibacteriota</taxon>
    </lineage>
</organism>
<proteinExistence type="predicted"/>
<keyword evidence="3" id="KW-1185">Reference proteome</keyword>
<gene>
    <name evidence="2" type="ORF">ACFL6M_01890</name>
</gene>
<accession>A0ABV6YJ03</accession>
<name>A0ABV6YJ03_UNCEI</name>
<dbReference type="Gene3D" id="2.60.120.10">
    <property type="entry name" value="Jelly Rolls"/>
    <property type="match status" value="1"/>
</dbReference>
<dbReference type="InterPro" id="IPR014710">
    <property type="entry name" value="RmlC-like_jellyroll"/>
</dbReference>
<feature type="region of interest" description="Disordered" evidence="1">
    <location>
        <begin position="80"/>
        <end position="101"/>
    </location>
</feature>
<protein>
    <recommendedName>
        <fullName evidence="4">Cupin</fullName>
    </recommendedName>
</protein>
<reference evidence="2 3" key="1">
    <citation type="submission" date="2024-09" db="EMBL/GenBank/DDBJ databases">
        <authorList>
            <person name="D'Angelo T."/>
        </authorList>
    </citation>
    <scope>NUCLEOTIDE SEQUENCE [LARGE SCALE GENOMIC DNA]</scope>
    <source>
        <strain evidence="2">SAG AM-320-E07</strain>
    </source>
</reference>
<evidence type="ECO:0008006" key="4">
    <source>
        <dbReference type="Google" id="ProtNLM"/>
    </source>
</evidence>
<dbReference type="EMBL" id="JBHPKH010000012">
    <property type="protein sequence ID" value="MFC1572327.1"/>
    <property type="molecule type" value="Genomic_DNA"/>
</dbReference>
<evidence type="ECO:0000313" key="3">
    <source>
        <dbReference type="Proteomes" id="UP001593833"/>
    </source>
</evidence>